<sequence length="279" mass="32498">MLQPILEGRSRKYMQLNLLLCDIENTHQSLLSLAGEGVCEDRIETYIFWTYTCNVETTLLLINNLWPTALEGSLDMLIWLISIEQNPYSMLLDRLRRRIKEFFPRQVERLHEQSGSTLTSLKRFFDLLYYQEMTNPSLSGLRQHVAKWMVCHSDELLQRSPLVRSLLRMLPGFKYMFAKAWAEIRPTRLPHRWVDALEGKSIRSIAIATASDDPADFDGFDAWEQSAKRRKLDPSYDEKKPALDPAPTQTKSVRFLESNYPRVDPLTDLMRPRYTSPGP</sequence>
<dbReference type="VEuPathDB" id="FungiDB:A1O9_00792"/>
<evidence type="ECO:0000313" key="3">
    <source>
        <dbReference type="Proteomes" id="UP000027920"/>
    </source>
</evidence>
<dbReference type="AlphaFoldDB" id="A0A072PRX4"/>
<dbReference type="EMBL" id="AMGV01000001">
    <property type="protein sequence ID" value="KEF62819.1"/>
    <property type="molecule type" value="Genomic_DNA"/>
</dbReference>
<accession>A0A072PRX4</accession>
<organism evidence="2 3">
    <name type="scientific">Exophiala aquamarina CBS 119918</name>
    <dbReference type="NCBI Taxonomy" id="1182545"/>
    <lineage>
        <taxon>Eukaryota</taxon>
        <taxon>Fungi</taxon>
        <taxon>Dikarya</taxon>
        <taxon>Ascomycota</taxon>
        <taxon>Pezizomycotina</taxon>
        <taxon>Eurotiomycetes</taxon>
        <taxon>Chaetothyriomycetidae</taxon>
        <taxon>Chaetothyriales</taxon>
        <taxon>Herpotrichiellaceae</taxon>
        <taxon>Exophiala</taxon>
    </lineage>
</organism>
<dbReference type="RefSeq" id="XP_013265409.1">
    <property type="nucleotide sequence ID" value="XM_013409955.1"/>
</dbReference>
<dbReference type="HOGENOM" id="CLU_997585_0_0_1"/>
<gene>
    <name evidence="2" type="ORF">A1O9_00792</name>
</gene>
<protein>
    <submittedName>
        <fullName evidence="2">Uncharacterized protein</fullName>
    </submittedName>
</protein>
<keyword evidence="3" id="KW-1185">Reference proteome</keyword>
<name>A0A072PRX4_9EURO</name>
<evidence type="ECO:0000313" key="2">
    <source>
        <dbReference type="EMBL" id="KEF62819.1"/>
    </source>
</evidence>
<dbReference type="GeneID" id="25275743"/>
<evidence type="ECO:0000256" key="1">
    <source>
        <dbReference type="SAM" id="MobiDB-lite"/>
    </source>
</evidence>
<dbReference type="Proteomes" id="UP000027920">
    <property type="component" value="Unassembled WGS sequence"/>
</dbReference>
<reference evidence="2 3" key="1">
    <citation type="submission" date="2013-03" db="EMBL/GenBank/DDBJ databases">
        <title>The Genome Sequence of Exophiala aquamarina CBS 119918.</title>
        <authorList>
            <consortium name="The Broad Institute Genomics Platform"/>
            <person name="Cuomo C."/>
            <person name="de Hoog S."/>
            <person name="Gorbushina A."/>
            <person name="Walker B."/>
            <person name="Young S.K."/>
            <person name="Zeng Q."/>
            <person name="Gargeya S."/>
            <person name="Fitzgerald M."/>
            <person name="Haas B."/>
            <person name="Abouelleil A."/>
            <person name="Allen A.W."/>
            <person name="Alvarado L."/>
            <person name="Arachchi H.M."/>
            <person name="Berlin A.M."/>
            <person name="Chapman S.B."/>
            <person name="Gainer-Dewar J."/>
            <person name="Goldberg J."/>
            <person name="Griggs A."/>
            <person name="Gujja S."/>
            <person name="Hansen M."/>
            <person name="Howarth C."/>
            <person name="Imamovic A."/>
            <person name="Ireland A."/>
            <person name="Larimer J."/>
            <person name="McCowan C."/>
            <person name="Murphy C."/>
            <person name="Pearson M."/>
            <person name="Poon T.W."/>
            <person name="Priest M."/>
            <person name="Roberts A."/>
            <person name="Saif S."/>
            <person name="Shea T."/>
            <person name="Sisk P."/>
            <person name="Sykes S."/>
            <person name="Wortman J."/>
            <person name="Nusbaum C."/>
            <person name="Birren B."/>
        </authorList>
    </citation>
    <scope>NUCLEOTIDE SEQUENCE [LARGE SCALE GENOMIC DNA]</scope>
    <source>
        <strain evidence="2 3">CBS 119918</strain>
    </source>
</reference>
<comment type="caution">
    <text evidence="2">The sequence shown here is derived from an EMBL/GenBank/DDBJ whole genome shotgun (WGS) entry which is preliminary data.</text>
</comment>
<feature type="compositionally biased region" description="Basic and acidic residues" evidence="1">
    <location>
        <begin position="232"/>
        <end position="242"/>
    </location>
</feature>
<proteinExistence type="predicted"/>
<feature type="region of interest" description="Disordered" evidence="1">
    <location>
        <begin position="228"/>
        <end position="251"/>
    </location>
</feature>